<dbReference type="Proteomes" id="UP000037460">
    <property type="component" value="Unassembled WGS sequence"/>
</dbReference>
<feature type="region of interest" description="Disordered" evidence="4">
    <location>
        <begin position="210"/>
        <end position="239"/>
    </location>
</feature>
<keyword evidence="7" id="KW-1185">Reference proteome</keyword>
<evidence type="ECO:0000256" key="2">
    <source>
        <dbReference type="ARBA" id="ARBA00022980"/>
    </source>
</evidence>
<dbReference type="GO" id="GO:0003735">
    <property type="term" value="F:structural constituent of ribosome"/>
    <property type="evidence" value="ECO:0007669"/>
    <property type="project" value="InterPro"/>
</dbReference>
<dbReference type="EMBL" id="JWZX01001255">
    <property type="protein sequence ID" value="KOO34343.1"/>
    <property type="molecule type" value="Genomic_DNA"/>
</dbReference>
<dbReference type="PANTHER" id="PTHR12934:SF11">
    <property type="entry name" value="LARGE RIBOSOMAL SUBUNIT PROTEIN UL15M"/>
    <property type="match status" value="1"/>
</dbReference>
<accession>A0A0M0K7H4</accession>
<keyword evidence="2 6" id="KW-0689">Ribosomal protein</keyword>
<evidence type="ECO:0000256" key="4">
    <source>
        <dbReference type="SAM" id="MobiDB-lite"/>
    </source>
</evidence>
<evidence type="ECO:0000313" key="7">
    <source>
        <dbReference type="Proteomes" id="UP000037460"/>
    </source>
</evidence>
<dbReference type="AlphaFoldDB" id="A0A0M0K7H4"/>
<protein>
    <submittedName>
        <fullName evidence="6">Ribosomal protein L15</fullName>
    </submittedName>
</protein>
<dbReference type="Pfam" id="PF00828">
    <property type="entry name" value="Ribosomal_L27A"/>
    <property type="match status" value="1"/>
</dbReference>
<evidence type="ECO:0000256" key="3">
    <source>
        <dbReference type="ARBA" id="ARBA00023274"/>
    </source>
</evidence>
<comment type="similarity">
    <text evidence="1">Belongs to the universal ribosomal protein uL15 family.</text>
</comment>
<dbReference type="PANTHER" id="PTHR12934">
    <property type="entry name" value="50S RIBOSOMAL PROTEIN L15"/>
    <property type="match status" value="1"/>
</dbReference>
<gene>
    <name evidence="6" type="ORF">Ctob_005636</name>
</gene>
<evidence type="ECO:0000256" key="1">
    <source>
        <dbReference type="ARBA" id="ARBA00007320"/>
    </source>
</evidence>
<proteinExistence type="inferred from homology"/>
<dbReference type="InterPro" id="IPR036227">
    <property type="entry name" value="Ribosomal_uL15/eL18_sf"/>
</dbReference>
<dbReference type="OrthoDB" id="361383at2759"/>
<dbReference type="InterPro" id="IPR021131">
    <property type="entry name" value="Ribosomal_uL15/eL18"/>
</dbReference>
<keyword evidence="3" id="KW-0687">Ribonucleoprotein</keyword>
<dbReference type="GO" id="GO:0005762">
    <property type="term" value="C:mitochondrial large ribosomal subunit"/>
    <property type="evidence" value="ECO:0007669"/>
    <property type="project" value="TreeGrafter"/>
</dbReference>
<dbReference type="GO" id="GO:0006412">
    <property type="term" value="P:translation"/>
    <property type="evidence" value="ECO:0007669"/>
    <property type="project" value="InterPro"/>
</dbReference>
<reference evidence="7" key="1">
    <citation type="journal article" date="2015" name="PLoS Genet.">
        <title>Genome Sequence and Transcriptome Analyses of Chrysochromulina tobin: Metabolic Tools for Enhanced Algal Fitness in the Prominent Order Prymnesiales (Haptophyceae).</title>
        <authorList>
            <person name="Hovde B.T."/>
            <person name="Deodato C.R."/>
            <person name="Hunsperger H.M."/>
            <person name="Ryken S.A."/>
            <person name="Yost W."/>
            <person name="Jha R.K."/>
            <person name="Patterson J."/>
            <person name="Monnat R.J. Jr."/>
            <person name="Barlow S.B."/>
            <person name="Starkenburg S.R."/>
            <person name="Cattolico R.A."/>
        </authorList>
    </citation>
    <scope>NUCLEOTIDE SEQUENCE</scope>
    <source>
        <strain evidence="7">CCMP291</strain>
    </source>
</reference>
<evidence type="ECO:0000313" key="6">
    <source>
        <dbReference type="EMBL" id="KOO34343.1"/>
    </source>
</evidence>
<evidence type="ECO:0000259" key="5">
    <source>
        <dbReference type="Pfam" id="PF00828"/>
    </source>
</evidence>
<name>A0A0M0K7H4_9EUKA</name>
<dbReference type="InterPro" id="IPR005749">
    <property type="entry name" value="Ribosomal_uL15_bac-type"/>
</dbReference>
<comment type="caution">
    <text evidence="6">The sequence shown here is derived from an EMBL/GenBank/DDBJ whole genome shotgun (WGS) entry which is preliminary data.</text>
</comment>
<feature type="domain" description="Large ribosomal subunit protein uL15/eL18" evidence="5">
    <location>
        <begin position="13"/>
        <end position="92"/>
    </location>
</feature>
<organism evidence="6 7">
    <name type="scientific">Chrysochromulina tobinii</name>
    <dbReference type="NCBI Taxonomy" id="1460289"/>
    <lineage>
        <taxon>Eukaryota</taxon>
        <taxon>Haptista</taxon>
        <taxon>Haptophyta</taxon>
        <taxon>Prymnesiophyceae</taxon>
        <taxon>Prymnesiales</taxon>
        <taxon>Chrysochromulinaceae</taxon>
        <taxon>Chrysochromulina</taxon>
    </lineage>
</organism>
<dbReference type="Gene3D" id="3.100.10.10">
    <property type="match status" value="1"/>
</dbReference>
<dbReference type="SUPFAM" id="SSF52080">
    <property type="entry name" value="Ribosomal proteins L15p and L18e"/>
    <property type="match status" value="1"/>
</dbReference>
<sequence length="239" mass="26818">MGAWRPKLEYAYINLWRIQEAVASGRLPVPEERPIDVRDLFNAKLVTLRQRHAGIQLLGRGHESYSTPLRLEVQMASQRAIEAVEKAGGSIETVYYSRLTLRSLLKPHRFEAAPVGKRHGAMRPRPALPPPKLMTRIYMSERHRGYLRQLQPGDVVRPQEHPAHVDLSVRQKPRYPGWAAADADAMASGRPYIKADGTRTASGEKAVVDAVGKAPSSRAIQTANPRRRDNRPYVPGERA</sequence>
<feature type="compositionally biased region" description="Basic and acidic residues" evidence="4">
    <location>
        <begin position="226"/>
        <end position="239"/>
    </location>
</feature>